<gene>
    <name evidence="4" type="ORF">CTOB1V02_LOCUS194</name>
</gene>
<dbReference type="Pfam" id="PF05903">
    <property type="entry name" value="Peptidase_C97"/>
    <property type="match status" value="1"/>
</dbReference>
<evidence type="ECO:0000313" key="4">
    <source>
        <dbReference type="EMBL" id="CAD7222178.1"/>
    </source>
</evidence>
<protein>
    <submittedName>
        <fullName evidence="4">Uncharacterized protein</fullName>
    </submittedName>
</protein>
<comment type="similarity">
    <text evidence="1">Belongs to the DeSI family.</text>
</comment>
<dbReference type="SMART" id="SM01179">
    <property type="entry name" value="DUF862"/>
    <property type="match status" value="1"/>
</dbReference>
<dbReference type="InterPro" id="IPR042266">
    <property type="entry name" value="PPPDE_sf"/>
</dbReference>
<accession>A0A7R8ZJ56</accession>
<dbReference type="OrthoDB" id="412286at2759"/>
<keyword evidence="2" id="KW-0645">Protease</keyword>
<dbReference type="AlphaFoldDB" id="A0A7R8ZJ56"/>
<reference evidence="4" key="1">
    <citation type="submission" date="2020-11" db="EMBL/GenBank/DDBJ databases">
        <authorList>
            <person name="Tran Van P."/>
        </authorList>
    </citation>
    <scope>NUCLEOTIDE SEQUENCE</scope>
</reference>
<proteinExistence type="inferred from homology"/>
<evidence type="ECO:0000256" key="3">
    <source>
        <dbReference type="ARBA" id="ARBA00022801"/>
    </source>
</evidence>
<organism evidence="4">
    <name type="scientific">Cyprideis torosa</name>
    <dbReference type="NCBI Taxonomy" id="163714"/>
    <lineage>
        <taxon>Eukaryota</taxon>
        <taxon>Metazoa</taxon>
        <taxon>Ecdysozoa</taxon>
        <taxon>Arthropoda</taxon>
        <taxon>Crustacea</taxon>
        <taxon>Oligostraca</taxon>
        <taxon>Ostracoda</taxon>
        <taxon>Podocopa</taxon>
        <taxon>Podocopida</taxon>
        <taxon>Cytherocopina</taxon>
        <taxon>Cytheroidea</taxon>
        <taxon>Cytherideidae</taxon>
        <taxon>Cyprideis</taxon>
    </lineage>
</organism>
<dbReference type="PANTHER" id="PTHR12378">
    <property type="entry name" value="DESUMOYLATING ISOPEPTIDASE"/>
    <property type="match status" value="1"/>
</dbReference>
<dbReference type="GO" id="GO:0101005">
    <property type="term" value="F:deubiquitinase activity"/>
    <property type="evidence" value="ECO:0007669"/>
    <property type="project" value="TreeGrafter"/>
</dbReference>
<evidence type="ECO:0000256" key="1">
    <source>
        <dbReference type="ARBA" id="ARBA00008140"/>
    </source>
</evidence>
<keyword evidence="3" id="KW-0378">Hydrolase</keyword>
<dbReference type="Gene3D" id="3.90.1720.30">
    <property type="entry name" value="PPPDE domains"/>
    <property type="match status" value="1"/>
</dbReference>
<dbReference type="PROSITE" id="PS51858">
    <property type="entry name" value="PPPDE"/>
    <property type="match status" value="1"/>
</dbReference>
<dbReference type="GO" id="GO:0016579">
    <property type="term" value="P:protein deubiquitination"/>
    <property type="evidence" value="ECO:0007669"/>
    <property type="project" value="TreeGrafter"/>
</dbReference>
<evidence type="ECO:0000256" key="2">
    <source>
        <dbReference type="ARBA" id="ARBA00022670"/>
    </source>
</evidence>
<sequence>MESQSEPVILNVYDMFWTNEYTATLGLGVFHSGIEIYGSEYAFGGHPFSFSGIFEISPRDEEELGEQFKFKESILLGYTDFTEDDVKLKILDMGKEYTGHEYHLMHKNCNHFSNSLAQFLTGKEIPGWVNRLATLSSSLPFLHRCLPQEWLTPHALSNTIQEMTTPDNPVVEYTGIVESSGATRRRS</sequence>
<dbReference type="InterPro" id="IPR008580">
    <property type="entry name" value="PPPDE_dom"/>
</dbReference>
<dbReference type="PANTHER" id="PTHR12378:SF80">
    <property type="entry name" value="IP06716P-RELATED"/>
    <property type="match status" value="1"/>
</dbReference>
<name>A0A7R8ZJ56_9CRUS</name>
<dbReference type="GO" id="GO:0006508">
    <property type="term" value="P:proteolysis"/>
    <property type="evidence" value="ECO:0007669"/>
    <property type="project" value="UniProtKB-KW"/>
</dbReference>
<dbReference type="EMBL" id="OB660033">
    <property type="protein sequence ID" value="CAD7222178.1"/>
    <property type="molecule type" value="Genomic_DNA"/>
</dbReference>